<dbReference type="InterPro" id="IPR041677">
    <property type="entry name" value="DNA2/NAM7_AAA_11"/>
</dbReference>
<dbReference type="RefSeq" id="WP_008618071.1">
    <property type="nucleotide sequence ID" value="NZ_AONQ01000032.1"/>
</dbReference>
<accession>M3AAL5</accession>
<keyword evidence="2" id="KW-0347">Helicase</keyword>
<feature type="domain" description="DNA2/NAM7 helicase helicase" evidence="1">
    <location>
        <begin position="34"/>
        <end position="97"/>
    </location>
</feature>
<dbReference type="AlphaFoldDB" id="M3AAL5"/>
<evidence type="ECO:0000259" key="1">
    <source>
        <dbReference type="Pfam" id="PF13086"/>
    </source>
</evidence>
<dbReference type="EMBL" id="AONQ01000032">
    <property type="protein sequence ID" value="EME69534.1"/>
    <property type="molecule type" value="Genomic_DNA"/>
</dbReference>
<name>M3AAL5_9PROT</name>
<gene>
    <name evidence="2" type="ORF">H261_12809</name>
</gene>
<comment type="caution">
    <text evidence="2">The sequence shown here is derived from an EMBL/GenBank/DDBJ whole genome shotgun (WGS) entry which is preliminary data.</text>
</comment>
<dbReference type="GO" id="GO:0004386">
    <property type="term" value="F:helicase activity"/>
    <property type="evidence" value="ECO:0007669"/>
    <property type="project" value="UniProtKB-KW"/>
</dbReference>
<keyword evidence="2" id="KW-0067">ATP-binding</keyword>
<proteinExistence type="predicted"/>
<keyword evidence="2" id="KW-0378">Hydrolase</keyword>
<reference evidence="2 3" key="1">
    <citation type="journal article" date="2014" name="Genome Announc.">
        <title>Draft Genome Sequence of Magnetospirillum sp. Strain SO-1, a Freshwater Magnetotactic Bacterium Isolated from the Ol'khovka River, Russia.</title>
        <authorList>
            <person name="Grouzdev D.S."/>
            <person name="Dziuba M.V."/>
            <person name="Sukhacheva M.S."/>
            <person name="Mardanov A.V."/>
            <person name="Beletskiy A.V."/>
            <person name="Kuznetsov B.B."/>
            <person name="Skryabin K.G."/>
        </authorList>
    </citation>
    <scope>NUCLEOTIDE SEQUENCE [LARGE SCALE GENOMIC DNA]</scope>
    <source>
        <strain evidence="2 3">SO-1</strain>
    </source>
</reference>
<dbReference type="InterPro" id="IPR027417">
    <property type="entry name" value="P-loop_NTPase"/>
</dbReference>
<sequence>MPLSFEPEEGLIGEDDKIDPHVPPSAQIHVMDADSSQTLAIEEVRRGRNLVIQGPPGTGKSQTIANLIAGAVAGGRKVLFVAEKMAALDVVKRRLDAIGLGAVCLELHSNKANKRAVLDELRRTKELGRPLYAVVYGP</sequence>
<organism evidence="2 3">
    <name type="scientific">Paramagnetospirillum caucaseum</name>
    <dbReference type="NCBI Taxonomy" id="1244869"/>
    <lineage>
        <taxon>Bacteria</taxon>
        <taxon>Pseudomonadati</taxon>
        <taxon>Pseudomonadota</taxon>
        <taxon>Alphaproteobacteria</taxon>
        <taxon>Rhodospirillales</taxon>
        <taxon>Magnetospirillaceae</taxon>
        <taxon>Paramagnetospirillum</taxon>
    </lineage>
</organism>
<dbReference type="PATRIC" id="fig|1244869.3.peg.2583"/>
<dbReference type="eggNOG" id="COG0507">
    <property type="taxonomic scope" value="Bacteria"/>
</dbReference>
<protein>
    <submittedName>
        <fullName evidence="2">Superfamily I DNA and RNA helicase protein</fullName>
    </submittedName>
</protein>
<keyword evidence="3" id="KW-1185">Reference proteome</keyword>
<evidence type="ECO:0000313" key="3">
    <source>
        <dbReference type="Proteomes" id="UP000011744"/>
    </source>
</evidence>
<dbReference type="Gene3D" id="3.40.50.300">
    <property type="entry name" value="P-loop containing nucleotide triphosphate hydrolases"/>
    <property type="match status" value="1"/>
</dbReference>
<dbReference type="SUPFAM" id="SSF52540">
    <property type="entry name" value="P-loop containing nucleoside triphosphate hydrolases"/>
    <property type="match status" value="1"/>
</dbReference>
<dbReference type="Proteomes" id="UP000011744">
    <property type="component" value="Unassembled WGS sequence"/>
</dbReference>
<dbReference type="STRING" id="1244869.H261_12809"/>
<evidence type="ECO:0000313" key="2">
    <source>
        <dbReference type="EMBL" id="EME69534.1"/>
    </source>
</evidence>
<keyword evidence="2" id="KW-0547">Nucleotide-binding</keyword>
<dbReference type="Pfam" id="PF13086">
    <property type="entry name" value="AAA_11"/>
    <property type="match status" value="1"/>
</dbReference>